<protein>
    <submittedName>
        <fullName evidence="1">Het domain protein</fullName>
    </submittedName>
</protein>
<dbReference type="EMBL" id="WIGM01000510">
    <property type="protein sequence ID" value="KAF6823259.1"/>
    <property type="molecule type" value="Genomic_DNA"/>
</dbReference>
<dbReference type="Proteomes" id="UP000639643">
    <property type="component" value="Unassembled WGS sequence"/>
</dbReference>
<accession>A0A8H6K1N6</accession>
<reference evidence="1" key="1">
    <citation type="journal article" date="2020" name="Phytopathology">
        <title>Genome Sequence Resources of Colletotrichum truncatum, C. plurivorum, C. musicola, and C. sojae: Four Species Pathogenic to Soybean (Glycine max).</title>
        <authorList>
            <person name="Rogerio F."/>
            <person name="Boufleur T.R."/>
            <person name="Ciampi-Guillardi M."/>
            <person name="Sukno S.A."/>
            <person name="Thon M.R."/>
            <person name="Massola Junior N.S."/>
            <person name="Baroncelli R."/>
        </authorList>
    </citation>
    <scope>NUCLEOTIDE SEQUENCE</scope>
    <source>
        <strain evidence="1">LFN0074</strain>
    </source>
</reference>
<keyword evidence="2" id="KW-1185">Reference proteome</keyword>
<evidence type="ECO:0000313" key="2">
    <source>
        <dbReference type="Proteomes" id="UP000639643"/>
    </source>
</evidence>
<name>A0A8H6K1N6_9PEZI</name>
<sequence length="590" mass="66551">SVPPAFTRHSRHFLTVNLITNTLRDHISTRNRLLAYPPDATLPPVAVPYLPGYQFDGGEFHTFFDRMGLSARDIPTRQHAGLLQEWLFFGLIDKLVDEPVNRSSYVRRGIVNGEACDVIDASPVRELIDRLTVDCRAATVLQCSIDFGGVEELPALSRLLHKRLVQSGWCANQVLRLGCHDSQMVMYYLPSLPRGERKTISHTNWTFSNCSAYNTSEAEYITRHVNESCKCDFLRVDEDRVVEILAMGKIPLISMRRDATHGIAVDVWADGLGNTTGNALPGCQLDRLHRSLMMHQQPSSKGFMSFGRGRSDEVVFWMDTLCIPVKPRHKDLRIRAINQMALVYSGAENTLVLDEELQQHKRETQPLESLWARCLASKWNSLCSRPLGIVIVFSRPLPQTILIYQLQEACYEQAHTNTDWLSMRNNAKKKVDDNSRTRHFISMWRTIAKRSSTKMDDIHVILANLTDFKASQIQEIPDLQDRTKVMLQSIGRFPVSIMYSRAIRPLAGKDHPDRWTPAIPGPELLDPGDFGYQAKAIGGNGSLLVISHNENIGPFSNTICLTESKGMITQEMFVTLPLKHGGSPMVQSFG</sequence>
<organism evidence="1 2">
    <name type="scientific">Colletotrichum musicola</name>
    <dbReference type="NCBI Taxonomy" id="2175873"/>
    <lineage>
        <taxon>Eukaryota</taxon>
        <taxon>Fungi</taxon>
        <taxon>Dikarya</taxon>
        <taxon>Ascomycota</taxon>
        <taxon>Pezizomycotina</taxon>
        <taxon>Sordariomycetes</taxon>
        <taxon>Hypocreomycetidae</taxon>
        <taxon>Glomerellales</taxon>
        <taxon>Glomerellaceae</taxon>
        <taxon>Colletotrichum</taxon>
        <taxon>Colletotrichum orchidearum species complex</taxon>
    </lineage>
</organism>
<comment type="caution">
    <text evidence="1">The sequence shown here is derived from an EMBL/GenBank/DDBJ whole genome shotgun (WGS) entry which is preliminary data.</text>
</comment>
<evidence type="ECO:0000313" key="1">
    <source>
        <dbReference type="EMBL" id="KAF6823259.1"/>
    </source>
</evidence>
<gene>
    <name evidence="1" type="ORF">CMUS01_10762</name>
</gene>
<proteinExistence type="predicted"/>
<dbReference type="PANTHER" id="PTHR39596:SF3">
    <property type="entry name" value="HETEROKARYON INCOMPATIBILITY DOMAIN-CONTAINING PROTEIN"/>
    <property type="match status" value="1"/>
</dbReference>
<dbReference type="AlphaFoldDB" id="A0A8H6K1N6"/>
<dbReference type="OrthoDB" id="2426273at2759"/>
<dbReference type="PANTHER" id="PTHR39596">
    <property type="match status" value="1"/>
</dbReference>
<feature type="non-terminal residue" evidence="1">
    <location>
        <position position="1"/>
    </location>
</feature>